<protein>
    <submittedName>
        <fullName evidence="3">Uncharacterized protein</fullName>
    </submittedName>
</protein>
<evidence type="ECO:0000313" key="3">
    <source>
        <dbReference type="EMBL" id="CCX06211.1"/>
    </source>
</evidence>
<proteinExistence type="predicted"/>
<keyword evidence="2" id="KW-0812">Transmembrane</keyword>
<feature type="transmembrane region" description="Helical" evidence="2">
    <location>
        <begin position="139"/>
        <end position="163"/>
    </location>
</feature>
<organism evidence="3 4">
    <name type="scientific">Pyronema omphalodes (strain CBS 100304)</name>
    <name type="common">Pyronema confluens</name>
    <dbReference type="NCBI Taxonomy" id="1076935"/>
    <lineage>
        <taxon>Eukaryota</taxon>
        <taxon>Fungi</taxon>
        <taxon>Dikarya</taxon>
        <taxon>Ascomycota</taxon>
        <taxon>Pezizomycotina</taxon>
        <taxon>Pezizomycetes</taxon>
        <taxon>Pezizales</taxon>
        <taxon>Pyronemataceae</taxon>
        <taxon>Pyronema</taxon>
    </lineage>
</organism>
<feature type="transmembrane region" description="Helical" evidence="2">
    <location>
        <begin position="534"/>
        <end position="558"/>
    </location>
</feature>
<sequence length="736" mass="82619">MDFYNQPVPGTYTVDWKQWFDLPNEDGSYIKVIPVTSKQASFWVVAYAIIVTLIFAAVLRMVIDLVLAYFPLANSGNRVIMLVAFYNANNPTTAALMMLDYVRRSIFSTRKKTEDVPENEEEAKPDTPKPPRQTDWSTLYAALALMLIAATVVGGSMAAQFVVSAKQLTKRHATRASPDSIFYPNFTEVLSNKTTSAFNKIKPIRASAGFQALGRYETSRTRLADRVKLQTIEGMSGDNITREYNYNYYLTGYEMGLQYAPTLRYEVTGNCKTDYSMYSINRNGDREWYTSDPDFSEGFTPVQQERMIPYLNTNPKQASGANGQTIYQNPDDIARDGYLFTIVPYTAGRFTYRNTTNTRDPWYLTEVNPIFNSSRLDYRYQFGGFYHIKRGRPALRCSQRDDFSMNGVTVGNAYLLSQIPGLKISEFLRDQVLTTEFGTSPIVQLTRNLGYNSLASAVFYDPPSSVFDVSQANMTEDIFKLVALQFLYSREAVRNIPLLYSAIKTSGLNITNLAAVNGVVPYENADIILETSEVAALSVLVLIITPIICALVWILITVRRFGFQPAPRADNQGPLARLNLHTIGLQATQLYRCLDETVSGQRKWAGRLSMTPYIKEVDEANRKRNSKGDLEEGPEPEPFVLPKLVPVSRPDKRQSTVSNQDSKTQDTNVDEVRESEEDGPTSRRGSRINSDGKSLKGNQQYDIVLTNRPPAANTGSGSSHVKWGNIGNIDSNIYNP</sequence>
<gene>
    <name evidence="3" type="ORF">PCON_05798</name>
</gene>
<dbReference type="OrthoDB" id="5337208at2759"/>
<dbReference type="OMA" id="AYFPLAN"/>
<feature type="transmembrane region" description="Helical" evidence="2">
    <location>
        <begin position="40"/>
        <end position="59"/>
    </location>
</feature>
<dbReference type="EMBL" id="HF935283">
    <property type="protein sequence ID" value="CCX06211.1"/>
    <property type="molecule type" value="Genomic_DNA"/>
</dbReference>
<feature type="region of interest" description="Disordered" evidence="1">
    <location>
        <begin position="619"/>
        <end position="736"/>
    </location>
</feature>
<evidence type="ECO:0000313" key="4">
    <source>
        <dbReference type="Proteomes" id="UP000018144"/>
    </source>
</evidence>
<feature type="compositionally biased region" description="Polar residues" evidence="1">
    <location>
        <begin position="687"/>
        <end position="701"/>
    </location>
</feature>
<reference evidence="3 4" key="1">
    <citation type="journal article" date="2013" name="PLoS Genet.">
        <title>The genome and development-dependent transcriptomes of Pyronema confluens: a window into fungal evolution.</title>
        <authorList>
            <person name="Traeger S."/>
            <person name="Altegoer F."/>
            <person name="Freitag M."/>
            <person name="Gabaldon T."/>
            <person name="Kempken F."/>
            <person name="Kumar A."/>
            <person name="Marcet-Houben M."/>
            <person name="Poggeler S."/>
            <person name="Stajich J.E."/>
            <person name="Nowrousian M."/>
        </authorList>
    </citation>
    <scope>NUCLEOTIDE SEQUENCE [LARGE SCALE GENOMIC DNA]</scope>
    <source>
        <strain evidence="4">CBS 100304</strain>
        <tissue evidence="3">Vegetative mycelium</tissue>
    </source>
</reference>
<feature type="compositionally biased region" description="Basic and acidic residues" evidence="1">
    <location>
        <begin position="619"/>
        <end position="630"/>
    </location>
</feature>
<dbReference type="AlphaFoldDB" id="U4KWY7"/>
<dbReference type="eggNOG" id="ENOG502SM13">
    <property type="taxonomic scope" value="Eukaryota"/>
</dbReference>
<feature type="compositionally biased region" description="Polar residues" evidence="1">
    <location>
        <begin position="655"/>
        <end position="667"/>
    </location>
</feature>
<dbReference type="STRING" id="1076935.U4KWY7"/>
<dbReference type="Proteomes" id="UP000018144">
    <property type="component" value="Unassembled WGS sequence"/>
</dbReference>
<keyword evidence="2" id="KW-1133">Transmembrane helix</keyword>
<keyword evidence="4" id="KW-1185">Reference proteome</keyword>
<evidence type="ECO:0000256" key="2">
    <source>
        <dbReference type="SAM" id="Phobius"/>
    </source>
</evidence>
<accession>U4KWY7</accession>
<keyword evidence="2" id="KW-0472">Membrane</keyword>
<feature type="region of interest" description="Disordered" evidence="1">
    <location>
        <begin position="112"/>
        <end position="133"/>
    </location>
</feature>
<name>U4KWY7_PYROM</name>
<evidence type="ECO:0000256" key="1">
    <source>
        <dbReference type="SAM" id="MobiDB-lite"/>
    </source>
</evidence>